<evidence type="ECO:0000256" key="2">
    <source>
        <dbReference type="ARBA" id="ARBA00023125"/>
    </source>
</evidence>
<feature type="region of interest" description="Disordered" evidence="5">
    <location>
        <begin position="64"/>
        <end position="87"/>
    </location>
</feature>
<keyword evidence="8" id="KW-1185">Reference proteome</keyword>
<dbReference type="PROSITE" id="PS50048">
    <property type="entry name" value="ZN2_CY6_FUNGAL_2"/>
    <property type="match status" value="1"/>
</dbReference>
<dbReference type="Gene3D" id="4.10.240.10">
    <property type="entry name" value="Zn(2)-C6 fungal-type DNA-binding domain"/>
    <property type="match status" value="1"/>
</dbReference>
<dbReference type="PANTHER" id="PTHR47657:SF12">
    <property type="entry name" value="ZN(II)2CYS6 TRANSCRIPTION FACTOR (EUROFUNG)"/>
    <property type="match status" value="1"/>
</dbReference>
<accession>A0ABR4JSE1</accession>
<dbReference type="RefSeq" id="XP_070894860.1">
    <property type="nucleotide sequence ID" value="XM_071041438.1"/>
</dbReference>
<evidence type="ECO:0000313" key="8">
    <source>
        <dbReference type="Proteomes" id="UP001610444"/>
    </source>
</evidence>
<name>A0ABR4JSE1_9EURO</name>
<feature type="compositionally biased region" description="Polar residues" evidence="5">
    <location>
        <begin position="1"/>
        <end position="12"/>
    </location>
</feature>
<evidence type="ECO:0000256" key="1">
    <source>
        <dbReference type="ARBA" id="ARBA00023015"/>
    </source>
</evidence>
<protein>
    <recommendedName>
        <fullName evidence="6">Zn(2)-C6 fungal-type domain-containing protein</fullName>
    </recommendedName>
</protein>
<evidence type="ECO:0000256" key="5">
    <source>
        <dbReference type="SAM" id="MobiDB-lite"/>
    </source>
</evidence>
<dbReference type="GeneID" id="98156602"/>
<dbReference type="Pfam" id="PF00172">
    <property type="entry name" value="Zn_clus"/>
    <property type="match status" value="1"/>
</dbReference>
<keyword evidence="3" id="KW-0804">Transcription</keyword>
<feature type="region of interest" description="Disordered" evidence="5">
    <location>
        <begin position="1"/>
        <end position="26"/>
    </location>
</feature>
<sequence>MRAAKSNMQGTAHPNRPRVGRAAPRSRRGCVTCKQRHVRCDEVHPVCGHCDRLQLSCGYQKKTLRGTQTRQRADRASSENQPSTREAIPKCINQLNQLTTPLSTNATSTHSQESERNASNLDWWLDPSWAGETCIVPSPDSGGLSTTTDIFDEALNYSHAPVAIGFIDESGQLTSDEFEHRRSLFRLFERIVQPPASILLGGQRRWRRLQRYLVGLSNTSHIVLYSLLSVIELLMIDEVASWPNQTHERSTTRILKHHQLACSGIQTIMTTFALSTELGQLDELLAAIVLLAWFEVIQDHDGKAVGFPQHAANAIVTTQDYSWNIYSQHLLSWLKTLDTKATHMGGGTHLLSPEALQVVSTYPTQIITSKKEAADDHDGELELAALSSSVTNSAGIASALCRGHTEGPAVPIGHAKLVLLHAIFQPTLEWYSATQLCCRKIGSQDKHHRARFTPEDEYEVIIKCKELEGEL</sequence>
<dbReference type="PROSITE" id="PS00463">
    <property type="entry name" value="ZN2_CY6_FUNGAL_1"/>
    <property type="match status" value="1"/>
</dbReference>
<proteinExistence type="predicted"/>
<dbReference type="PANTHER" id="PTHR47657">
    <property type="entry name" value="STEROL REGULATORY ELEMENT-BINDING PROTEIN ECM22"/>
    <property type="match status" value="1"/>
</dbReference>
<keyword evidence="1" id="KW-0805">Transcription regulation</keyword>
<organism evidence="7 8">
    <name type="scientific">Aspergillus pseudodeflectus</name>
    <dbReference type="NCBI Taxonomy" id="176178"/>
    <lineage>
        <taxon>Eukaryota</taxon>
        <taxon>Fungi</taxon>
        <taxon>Dikarya</taxon>
        <taxon>Ascomycota</taxon>
        <taxon>Pezizomycotina</taxon>
        <taxon>Eurotiomycetes</taxon>
        <taxon>Eurotiomycetidae</taxon>
        <taxon>Eurotiales</taxon>
        <taxon>Aspergillaceae</taxon>
        <taxon>Aspergillus</taxon>
        <taxon>Aspergillus subgen. Nidulantes</taxon>
    </lineage>
</organism>
<dbReference type="CDD" id="cd00067">
    <property type="entry name" value="GAL4"/>
    <property type="match status" value="1"/>
</dbReference>
<feature type="compositionally biased region" description="Basic residues" evidence="5">
    <location>
        <begin position="15"/>
        <end position="26"/>
    </location>
</feature>
<evidence type="ECO:0000256" key="4">
    <source>
        <dbReference type="ARBA" id="ARBA00023242"/>
    </source>
</evidence>
<feature type="domain" description="Zn(2)-C6 fungal-type" evidence="6">
    <location>
        <begin position="29"/>
        <end position="59"/>
    </location>
</feature>
<dbReference type="Proteomes" id="UP001610444">
    <property type="component" value="Unassembled WGS sequence"/>
</dbReference>
<keyword evidence="4" id="KW-0539">Nucleus</keyword>
<gene>
    <name evidence="7" type="ORF">BJX68DRAFT_245048</name>
</gene>
<dbReference type="SMART" id="SM00066">
    <property type="entry name" value="GAL4"/>
    <property type="match status" value="1"/>
</dbReference>
<keyword evidence="2" id="KW-0238">DNA-binding</keyword>
<dbReference type="InterPro" id="IPR001138">
    <property type="entry name" value="Zn2Cys6_DnaBD"/>
</dbReference>
<dbReference type="InterPro" id="IPR036864">
    <property type="entry name" value="Zn2-C6_fun-type_DNA-bd_sf"/>
</dbReference>
<dbReference type="EMBL" id="JBFXLR010000054">
    <property type="protein sequence ID" value="KAL2841992.1"/>
    <property type="molecule type" value="Genomic_DNA"/>
</dbReference>
<evidence type="ECO:0000256" key="3">
    <source>
        <dbReference type="ARBA" id="ARBA00023163"/>
    </source>
</evidence>
<evidence type="ECO:0000259" key="6">
    <source>
        <dbReference type="PROSITE" id="PS50048"/>
    </source>
</evidence>
<dbReference type="SUPFAM" id="SSF57701">
    <property type="entry name" value="Zn2/Cys6 DNA-binding domain"/>
    <property type="match status" value="1"/>
</dbReference>
<reference evidence="7 8" key="1">
    <citation type="submission" date="2024-07" db="EMBL/GenBank/DDBJ databases">
        <title>Section-level genome sequencing and comparative genomics of Aspergillus sections Usti and Cavernicolus.</title>
        <authorList>
            <consortium name="Lawrence Berkeley National Laboratory"/>
            <person name="Nybo J.L."/>
            <person name="Vesth T.C."/>
            <person name="Theobald S."/>
            <person name="Frisvad J.C."/>
            <person name="Larsen T.O."/>
            <person name="Kjaerboelling I."/>
            <person name="Rothschild-Mancinelli K."/>
            <person name="Lyhne E.K."/>
            <person name="Kogle M.E."/>
            <person name="Barry K."/>
            <person name="Clum A."/>
            <person name="Na H."/>
            <person name="Ledsgaard L."/>
            <person name="Lin J."/>
            <person name="Lipzen A."/>
            <person name="Kuo A."/>
            <person name="Riley R."/>
            <person name="Mondo S."/>
            <person name="LaButti K."/>
            <person name="Haridas S."/>
            <person name="Pangalinan J."/>
            <person name="Salamov A.A."/>
            <person name="Simmons B.A."/>
            <person name="Magnuson J.K."/>
            <person name="Chen J."/>
            <person name="Drula E."/>
            <person name="Henrissat B."/>
            <person name="Wiebenga A."/>
            <person name="Lubbers R.J."/>
            <person name="Gomes A.C."/>
            <person name="Macurrencykelacurrency M.R."/>
            <person name="Stajich J."/>
            <person name="Grigoriev I.V."/>
            <person name="Mortensen U.H."/>
            <person name="De vries R.P."/>
            <person name="Baker S.E."/>
            <person name="Andersen M.R."/>
        </authorList>
    </citation>
    <scope>NUCLEOTIDE SEQUENCE [LARGE SCALE GENOMIC DNA]</scope>
    <source>
        <strain evidence="7 8">CBS 756.74</strain>
    </source>
</reference>
<comment type="caution">
    <text evidence="7">The sequence shown here is derived from an EMBL/GenBank/DDBJ whole genome shotgun (WGS) entry which is preliminary data.</text>
</comment>
<evidence type="ECO:0000313" key="7">
    <source>
        <dbReference type="EMBL" id="KAL2841992.1"/>
    </source>
</evidence>
<dbReference type="InterPro" id="IPR052400">
    <property type="entry name" value="Zn2-C6_fungal_TF"/>
</dbReference>